<keyword evidence="2" id="KW-1185">Reference proteome</keyword>
<evidence type="ECO:0000313" key="1">
    <source>
        <dbReference type="EMBL" id="SEN62046.1"/>
    </source>
</evidence>
<name>A0A1H8I1T8_9RHOB</name>
<dbReference type="EMBL" id="FODE01000011">
    <property type="protein sequence ID" value="SEN62046.1"/>
    <property type="molecule type" value="Genomic_DNA"/>
</dbReference>
<dbReference type="AlphaFoldDB" id="A0A1H8I1T8"/>
<protein>
    <submittedName>
        <fullName evidence="1">Uncharacterized protein</fullName>
    </submittedName>
</protein>
<dbReference type="Proteomes" id="UP000199054">
    <property type="component" value="Unassembled WGS sequence"/>
</dbReference>
<sequence length="72" mass="7870">MGRIFDALRPDAAEVETEAAMAELIAEAEAHAFCHQTLLMLAVNYRDDAKRETGARARALRWAAAAIRAQTA</sequence>
<dbReference type="STRING" id="34002.SAMN04489859_101141"/>
<organism evidence="1 2">
    <name type="scientific">Paracoccus alcaliphilus</name>
    <dbReference type="NCBI Taxonomy" id="34002"/>
    <lineage>
        <taxon>Bacteria</taxon>
        <taxon>Pseudomonadati</taxon>
        <taxon>Pseudomonadota</taxon>
        <taxon>Alphaproteobacteria</taxon>
        <taxon>Rhodobacterales</taxon>
        <taxon>Paracoccaceae</taxon>
        <taxon>Paracoccus</taxon>
    </lineage>
</organism>
<proteinExistence type="predicted"/>
<reference evidence="1 2" key="1">
    <citation type="submission" date="2016-10" db="EMBL/GenBank/DDBJ databases">
        <authorList>
            <person name="de Groot N.N."/>
        </authorList>
    </citation>
    <scope>NUCLEOTIDE SEQUENCE [LARGE SCALE GENOMIC DNA]</scope>
    <source>
        <strain evidence="1 2">DSM 8512</strain>
    </source>
</reference>
<dbReference type="RefSeq" id="WP_090611713.1">
    <property type="nucleotide sequence ID" value="NZ_CP067124.1"/>
</dbReference>
<evidence type="ECO:0000313" key="2">
    <source>
        <dbReference type="Proteomes" id="UP000199054"/>
    </source>
</evidence>
<accession>A0A1H8I1T8</accession>
<gene>
    <name evidence="1" type="ORF">SAMN04489859_101141</name>
</gene>